<dbReference type="AlphaFoldDB" id="A0AAE3VCP6"/>
<keyword evidence="3" id="KW-1185">Reference proteome</keyword>
<dbReference type="EMBL" id="JAUSTO010000025">
    <property type="protein sequence ID" value="MDQ0153603.1"/>
    <property type="molecule type" value="Genomic_DNA"/>
</dbReference>
<feature type="transmembrane region" description="Helical" evidence="1">
    <location>
        <begin position="281"/>
        <end position="300"/>
    </location>
</feature>
<name>A0AAE3VCP6_9FIRM</name>
<keyword evidence="1" id="KW-1133">Transmembrane helix</keyword>
<comment type="caution">
    <text evidence="2">The sequence shown here is derived from an EMBL/GenBank/DDBJ whole genome shotgun (WGS) entry which is preliminary data.</text>
</comment>
<keyword evidence="1" id="KW-0812">Transmembrane</keyword>
<sequence length="647" mass="66564">MAGIELAKAYVQVIPSAKGIKEKLKEEMEGPSREEGEKSGTAIGTGLVGKLKGILAAAGIAAAVKTALDAGGALQQSFGGLDTIYESAAGKAKEYAAQAAAAGISSNTYAEQAVSFGVALKSSLGGDAVAAAEAANKAILDMADNSAKMGTDIGDIQNAYQGFAKGNYTMLDNLKLGYGGTKQGMQQLLDKANELNAAQGKNTNYSIESFADIVDAIHTVQDNLGIAGVAAEEAKTTLSGSLTAIKASFENVLAGLTLGQDIKPALAQLATSISDFVVGNLLPMVMNLIGGLLPAIVVFMQTMYPQLIAELLNGVTQITTALQTQFPAFLQSGVDMINNMINGFLQGLPEAITGGGEIVTGLLDSILDAIPQLLDAGVQLIQNLANGFQRNGPAIYEAVAQALTNIINTIGQHLPGILSKGVELIGAMASGILQNLPTVLSGMATVLTAVVAAIASNLPTILAKGIELIGKLAAGIIQGLPTVAATVPKIFSEIVSKFASHDWGSIGSDLIKGIAKGITGAAGQIVEAAKDAAKKAFEGAKNFLGIQSPSRLFRDEVGRYMALGMAEGMTENASAVTGAVEGLSTGAYDLASNRAMSFRPGSQTTNRAGATININVYGAKGQDEEELADEVHERLTRTFIRKEAVFA</sequence>
<dbReference type="RefSeq" id="WP_307255488.1">
    <property type="nucleotide sequence ID" value="NZ_JAUSTO010000025.1"/>
</dbReference>
<gene>
    <name evidence="2" type="ORF">J2S20_002324</name>
</gene>
<dbReference type="Proteomes" id="UP001241537">
    <property type="component" value="Unassembled WGS sequence"/>
</dbReference>
<dbReference type="InterPro" id="IPR016024">
    <property type="entry name" value="ARM-type_fold"/>
</dbReference>
<evidence type="ECO:0000313" key="3">
    <source>
        <dbReference type="Proteomes" id="UP001241537"/>
    </source>
</evidence>
<dbReference type="SUPFAM" id="SSF48371">
    <property type="entry name" value="ARM repeat"/>
    <property type="match status" value="1"/>
</dbReference>
<accession>A0AAE3VCP6</accession>
<organism evidence="2 3">
    <name type="scientific">Moryella indoligenes</name>
    <dbReference type="NCBI Taxonomy" id="371674"/>
    <lineage>
        <taxon>Bacteria</taxon>
        <taxon>Bacillati</taxon>
        <taxon>Bacillota</taxon>
        <taxon>Clostridia</taxon>
        <taxon>Lachnospirales</taxon>
        <taxon>Lachnospiraceae</taxon>
        <taxon>Moryella</taxon>
    </lineage>
</organism>
<keyword evidence="1" id="KW-0472">Membrane</keyword>
<protein>
    <submittedName>
        <fullName evidence="2">Phage-related protein</fullName>
    </submittedName>
</protein>
<evidence type="ECO:0000256" key="1">
    <source>
        <dbReference type="SAM" id="Phobius"/>
    </source>
</evidence>
<reference evidence="2" key="1">
    <citation type="submission" date="2023-07" db="EMBL/GenBank/DDBJ databases">
        <title>Genomic Encyclopedia of Type Strains, Phase IV (KMG-IV): sequencing the most valuable type-strain genomes for metagenomic binning, comparative biology and taxonomic classification.</title>
        <authorList>
            <person name="Goeker M."/>
        </authorList>
    </citation>
    <scope>NUCLEOTIDE SEQUENCE</scope>
    <source>
        <strain evidence="2">DSM 19659</strain>
    </source>
</reference>
<evidence type="ECO:0000313" key="2">
    <source>
        <dbReference type="EMBL" id="MDQ0153603.1"/>
    </source>
</evidence>
<proteinExistence type="predicted"/>